<dbReference type="GO" id="GO:0000445">
    <property type="term" value="C:THO complex part of transcription export complex"/>
    <property type="evidence" value="ECO:0007669"/>
    <property type="project" value="TreeGrafter"/>
</dbReference>
<feature type="repeat" description="WD" evidence="4">
    <location>
        <begin position="212"/>
        <end position="253"/>
    </location>
</feature>
<organism evidence="5 6">
    <name type="scientific">Wickerhamomyces mucosus</name>
    <dbReference type="NCBI Taxonomy" id="1378264"/>
    <lineage>
        <taxon>Eukaryota</taxon>
        <taxon>Fungi</taxon>
        <taxon>Dikarya</taxon>
        <taxon>Ascomycota</taxon>
        <taxon>Saccharomycotina</taxon>
        <taxon>Saccharomycetes</taxon>
        <taxon>Phaffomycetales</taxon>
        <taxon>Wickerhamomycetaceae</taxon>
        <taxon>Wickerhamomyces</taxon>
    </lineage>
</organism>
<gene>
    <name evidence="5" type="ORF">WICMUC_000540</name>
</gene>
<dbReference type="InterPro" id="IPR001680">
    <property type="entry name" value="WD40_rpt"/>
</dbReference>
<dbReference type="SMART" id="SM00320">
    <property type="entry name" value="WD40"/>
    <property type="match status" value="5"/>
</dbReference>
<protein>
    <recommendedName>
        <fullName evidence="7">Anaphase-promoting complex subunit 4 WD40 domain-containing protein</fullName>
    </recommendedName>
</protein>
<dbReference type="OrthoDB" id="3979620at2759"/>
<proteinExistence type="inferred from homology"/>
<dbReference type="InterPro" id="IPR040132">
    <property type="entry name" value="Tex1/THOC3"/>
</dbReference>
<evidence type="ECO:0000313" key="6">
    <source>
        <dbReference type="Proteomes" id="UP000769528"/>
    </source>
</evidence>
<reference evidence="5" key="2">
    <citation type="submission" date="2021-01" db="EMBL/GenBank/DDBJ databases">
        <authorList>
            <person name="Schikora-Tamarit M.A."/>
        </authorList>
    </citation>
    <scope>NUCLEOTIDE SEQUENCE</scope>
    <source>
        <strain evidence="5">CBS6341</strain>
    </source>
</reference>
<evidence type="ECO:0000256" key="2">
    <source>
        <dbReference type="ARBA" id="ARBA00022737"/>
    </source>
</evidence>
<comment type="caution">
    <text evidence="5">The sequence shown here is derived from an EMBL/GenBank/DDBJ whole genome shotgun (WGS) entry which is preliminary data.</text>
</comment>
<dbReference type="SUPFAM" id="SSF50978">
    <property type="entry name" value="WD40 repeat-like"/>
    <property type="match status" value="1"/>
</dbReference>
<reference evidence="5" key="1">
    <citation type="journal article" date="2021" name="Open Biol.">
        <title>Shared evolutionary footprints suggest mitochondrial oxidative damage underlies multiple complex I losses in fungi.</title>
        <authorList>
            <person name="Schikora-Tamarit M.A."/>
            <person name="Marcet-Houben M."/>
            <person name="Nosek J."/>
            <person name="Gabaldon T."/>
        </authorList>
    </citation>
    <scope>NUCLEOTIDE SEQUENCE</scope>
    <source>
        <strain evidence="5">CBS6341</strain>
    </source>
</reference>
<evidence type="ECO:0000256" key="4">
    <source>
        <dbReference type="PROSITE-ProRule" id="PRU00221"/>
    </source>
</evidence>
<dbReference type="EMBL" id="JAEUBF010000159">
    <property type="protein sequence ID" value="KAH3680139.1"/>
    <property type="molecule type" value="Genomic_DNA"/>
</dbReference>
<keyword evidence="2" id="KW-0677">Repeat</keyword>
<dbReference type="PANTHER" id="PTHR22839:SF0">
    <property type="entry name" value="THO COMPLEX SUBUNIT 3"/>
    <property type="match status" value="1"/>
</dbReference>
<dbReference type="GO" id="GO:0006406">
    <property type="term" value="P:mRNA export from nucleus"/>
    <property type="evidence" value="ECO:0007669"/>
    <property type="project" value="InterPro"/>
</dbReference>
<comment type="similarity">
    <text evidence="3">Belongs to the THOC3 family.</text>
</comment>
<dbReference type="InterPro" id="IPR036322">
    <property type="entry name" value="WD40_repeat_dom_sf"/>
</dbReference>
<name>A0A9P8PZI7_9ASCO</name>
<dbReference type="InterPro" id="IPR015943">
    <property type="entry name" value="WD40/YVTN_repeat-like_dom_sf"/>
</dbReference>
<accession>A0A9P8PZI7</accession>
<sequence length="348" mass="39449">MSINYQNQKDGYFLELKTKLIRDVLTSKPSAPGGRYSRRDDEFIVADFNVVGTRLAASKTDGSLRFWRLLNNSEPTDQDPIVIFRPHLRAVESLHWKPKSDSQVATVGNDKYIKIWNSIKGIAIKEIDTEEEKNFIIRWSGDSKYILSLTKSNKLVIVDAESGKIIEKYEFEHSVFDATWNNNSSFIFVGLGNGSIDVFLFKDEKINRVTTLFGHTAAIKSLRLGRKAQHLFAGAHDGSISIWSLDDLTLERVIADVDEPVHSIDVTRDGTYIAATYEDGETTRIYDALSGELFHAIPQAVLGVKCFPVFRFLPTKTTYIYSTPRGELFITLKNPEQIREKIRAPYNS</sequence>
<evidence type="ECO:0000256" key="1">
    <source>
        <dbReference type="ARBA" id="ARBA00022574"/>
    </source>
</evidence>
<dbReference type="PANTHER" id="PTHR22839">
    <property type="entry name" value="THO COMPLEX SUBUNIT 3 THO3"/>
    <property type="match status" value="1"/>
</dbReference>
<dbReference type="Pfam" id="PF00400">
    <property type="entry name" value="WD40"/>
    <property type="match status" value="2"/>
</dbReference>
<keyword evidence="1 4" id="KW-0853">WD repeat</keyword>
<keyword evidence="6" id="KW-1185">Reference proteome</keyword>
<feature type="repeat" description="WD" evidence="4">
    <location>
        <begin position="84"/>
        <end position="117"/>
    </location>
</feature>
<evidence type="ECO:0000256" key="3">
    <source>
        <dbReference type="ARBA" id="ARBA00046343"/>
    </source>
</evidence>
<dbReference type="PROSITE" id="PS50294">
    <property type="entry name" value="WD_REPEATS_REGION"/>
    <property type="match status" value="1"/>
</dbReference>
<dbReference type="AlphaFoldDB" id="A0A9P8PZI7"/>
<dbReference type="Gene3D" id="2.130.10.10">
    <property type="entry name" value="YVTN repeat-like/Quinoprotein amine dehydrogenase"/>
    <property type="match status" value="2"/>
</dbReference>
<dbReference type="Proteomes" id="UP000769528">
    <property type="component" value="Unassembled WGS sequence"/>
</dbReference>
<dbReference type="PROSITE" id="PS50082">
    <property type="entry name" value="WD_REPEATS_2"/>
    <property type="match status" value="2"/>
</dbReference>
<evidence type="ECO:0008006" key="7">
    <source>
        <dbReference type="Google" id="ProtNLM"/>
    </source>
</evidence>
<evidence type="ECO:0000313" key="5">
    <source>
        <dbReference type="EMBL" id="KAH3680139.1"/>
    </source>
</evidence>